<organism evidence="3 4">
    <name type="scientific">Candidatus Jorgensenbacteria bacterium GW2011_GWA1_48_11</name>
    <dbReference type="NCBI Taxonomy" id="1618660"/>
    <lineage>
        <taxon>Bacteria</taxon>
        <taxon>Candidatus Joergenseniibacteriota</taxon>
    </lineage>
</organism>
<evidence type="ECO:0000313" key="3">
    <source>
        <dbReference type="EMBL" id="KKU91751.1"/>
    </source>
</evidence>
<evidence type="ECO:0000259" key="2">
    <source>
        <dbReference type="Pfam" id="PF13660"/>
    </source>
</evidence>
<evidence type="ECO:0000259" key="1">
    <source>
        <dbReference type="Pfam" id="PF05161"/>
    </source>
</evidence>
<dbReference type="SUPFAM" id="SSF82544">
    <property type="entry name" value="GckA/TtuD-like"/>
    <property type="match status" value="1"/>
</dbReference>
<reference evidence="3 4" key="1">
    <citation type="journal article" date="2015" name="Nature">
        <title>rRNA introns, odd ribosomes, and small enigmatic genomes across a large radiation of phyla.</title>
        <authorList>
            <person name="Brown C.T."/>
            <person name="Hug L.A."/>
            <person name="Thomas B.C."/>
            <person name="Sharon I."/>
            <person name="Castelle C.J."/>
            <person name="Singh A."/>
            <person name="Wilkins M.J."/>
            <person name="Williams K.H."/>
            <person name="Banfield J.F."/>
        </authorList>
    </citation>
    <scope>NUCLEOTIDE SEQUENCE [LARGE SCALE GENOMIC DNA]</scope>
</reference>
<dbReference type="InterPro" id="IPR038614">
    <property type="entry name" value="GK_N_sf"/>
</dbReference>
<dbReference type="Pfam" id="PF13660">
    <property type="entry name" value="DUF4147"/>
    <property type="match status" value="1"/>
</dbReference>
<dbReference type="PATRIC" id="fig|1618660.3.peg.367"/>
<dbReference type="Pfam" id="PF05161">
    <property type="entry name" value="MOFRL"/>
    <property type="match status" value="1"/>
</dbReference>
<gene>
    <name evidence="3" type="ORF">UY23_C0001G0357</name>
</gene>
<sequence length="421" mass="45360">MKIKNFEILASNGLRRKALAVIEAGLEAIDTPTVIKKDVSFEKDVLRVKNESFPLNSFERVFFVGVGKCALEAGAAVEGILGERLSDGIILDVHRGELKKIKTFGGTHPLPSIENERATRAIIGLLEGATGKDLVIFAISGGASTLLCQPQDLTCDEEGEIFRMLMRQGAAIEEINTVRKHLSLARGGYLAKHAYPAKVLSLIFSDVPGDDLEFVASGPTVKDITTVADAKKVFEKFGLEKTHGLIETPKEDKYFEKVKNILLISNKTALEAMAAKARTSGFTPEICTDCLRGEAREEGEKIMAALHKSKPGAALLYGGETTVTVRGNGKGGRNQELALSALHFVKDGEILVSIASDGWDNGEAAGAICDKITKEKAGNLDVEDYLARNDSYAFFEKTGAQIMTGETGSNVSDLIIAIKTR</sequence>
<dbReference type="GO" id="GO:0005737">
    <property type="term" value="C:cytoplasm"/>
    <property type="evidence" value="ECO:0007669"/>
    <property type="project" value="TreeGrafter"/>
</dbReference>
<dbReference type="Proteomes" id="UP000034956">
    <property type="component" value="Unassembled WGS sequence"/>
</dbReference>
<dbReference type="EMBL" id="LCPF01000001">
    <property type="protein sequence ID" value="KKU91751.1"/>
    <property type="molecule type" value="Genomic_DNA"/>
</dbReference>
<keyword evidence="3" id="KW-0808">Transferase</keyword>
<dbReference type="Gene3D" id="3.40.50.10180">
    <property type="entry name" value="Glycerate kinase, MOFRL-like N-terminal domain"/>
    <property type="match status" value="1"/>
</dbReference>
<dbReference type="AlphaFoldDB" id="A0A0G1UC73"/>
<accession>A0A0G1UC73</accession>
<dbReference type="InterPro" id="IPR039760">
    <property type="entry name" value="MOFRL_protein"/>
</dbReference>
<name>A0A0G1UC73_9BACT</name>
<dbReference type="InterPro" id="IPR025286">
    <property type="entry name" value="MOFRL_assoc_dom"/>
</dbReference>
<dbReference type="Gene3D" id="3.40.1480.10">
    <property type="entry name" value="MOFRL domain"/>
    <property type="match status" value="1"/>
</dbReference>
<keyword evidence="3" id="KW-0418">Kinase</keyword>
<feature type="domain" description="MOFRL-associated" evidence="2">
    <location>
        <begin position="18"/>
        <end position="241"/>
    </location>
</feature>
<dbReference type="PANTHER" id="PTHR12227:SF0">
    <property type="entry name" value="GLYCERATE KINASE"/>
    <property type="match status" value="1"/>
</dbReference>
<feature type="domain" description="MOFRL" evidence="1">
    <location>
        <begin position="314"/>
        <end position="413"/>
    </location>
</feature>
<dbReference type="InterPro" id="IPR037035">
    <property type="entry name" value="GK-like_C_sf"/>
</dbReference>
<comment type="caution">
    <text evidence="3">The sequence shown here is derived from an EMBL/GenBank/DDBJ whole genome shotgun (WGS) entry which is preliminary data.</text>
</comment>
<proteinExistence type="predicted"/>
<evidence type="ECO:0000313" key="4">
    <source>
        <dbReference type="Proteomes" id="UP000034956"/>
    </source>
</evidence>
<protein>
    <submittedName>
        <fullName evidence="3">Glycerate 2-kinase</fullName>
    </submittedName>
</protein>
<dbReference type="PANTHER" id="PTHR12227">
    <property type="entry name" value="GLYCERATE KINASE"/>
    <property type="match status" value="1"/>
</dbReference>
<dbReference type="InterPro" id="IPR007835">
    <property type="entry name" value="MOFRL"/>
</dbReference>
<dbReference type="GO" id="GO:0008887">
    <property type="term" value="F:glycerate kinase activity"/>
    <property type="evidence" value="ECO:0007669"/>
    <property type="project" value="InterPro"/>
</dbReference>